<dbReference type="AlphaFoldDB" id="A0A1H5F5Y7"/>
<dbReference type="PANTHER" id="PTHR30024">
    <property type="entry name" value="ALIPHATIC SULFONATES-BINDING PROTEIN-RELATED"/>
    <property type="match status" value="1"/>
</dbReference>
<dbReference type="Proteomes" id="UP000183561">
    <property type="component" value="Unassembled WGS sequence"/>
</dbReference>
<evidence type="ECO:0000256" key="1">
    <source>
        <dbReference type="SAM" id="SignalP"/>
    </source>
</evidence>
<proteinExistence type="predicted"/>
<dbReference type="PROSITE" id="PS51257">
    <property type="entry name" value="PROKAR_LIPOPROTEIN"/>
    <property type="match status" value="1"/>
</dbReference>
<dbReference type="Pfam" id="PF12974">
    <property type="entry name" value="Phosphonate-bd"/>
    <property type="match status" value="1"/>
</dbReference>
<dbReference type="RefSeq" id="WP_244163966.1">
    <property type="nucleotide sequence ID" value="NZ_FNSV01000009.1"/>
</dbReference>
<reference evidence="3" key="1">
    <citation type="submission" date="2016-10" db="EMBL/GenBank/DDBJ databases">
        <authorList>
            <person name="Varghese N."/>
            <person name="Submissions S."/>
        </authorList>
    </citation>
    <scope>NUCLEOTIDE SEQUENCE [LARGE SCALE GENOMIC DNA]</scope>
    <source>
        <strain evidence="3">DSM 44498</strain>
    </source>
</reference>
<dbReference type="SUPFAM" id="SSF53850">
    <property type="entry name" value="Periplasmic binding protein-like II"/>
    <property type="match status" value="1"/>
</dbReference>
<sequence>MLSSTRSRWLMLPVLAASLVVSGCGLSGSSEQEALAEATIANGGGDIPEGTKLVVAEQDASRSRPLKLSGAAESLPYELEFADFSGGPAVIEALRSGAADIGSIGEAPIPIAVANGITDIVAVGLEANPGSSGGYFLVARPGSDVKTVADLKGRKVAYPPGTGRHMVTAGLLAKAGLNPKTDIEAVELAGSEVAPTFSSGAVDAAMLAGAQYYKVGEPPVLGDGTGINTGINTLIVRREVLEDPAKAAAIGDFVGRNVAANNWIESHPDEWVEEYYVGTQGLTTEQGRELHDTVGTGKFYPIDDKSIVLFQTVADGLFNTGTIATRVNVGPYVDGRYNDIVVAQNAADGVAPTPLP</sequence>
<evidence type="ECO:0000313" key="3">
    <source>
        <dbReference type="Proteomes" id="UP000183561"/>
    </source>
</evidence>
<dbReference type="Gene3D" id="3.40.190.10">
    <property type="entry name" value="Periplasmic binding protein-like II"/>
    <property type="match status" value="2"/>
</dbReference>
<organism evidence="2 3">
    <name type="scientific">Rhodococcus koreensis</name>
    <dbReference type="NCBI Taxonomy" id="99653"/>
    <lineage>
        <taxon>Bacteria</taxon>
        <taxon>Bacillati</taxon>
        <taxon>Actinomycetota</taxon>
        <taxon>Actinomycetes</taxon>
        <taxon>Mycobacteriales</taxon>
        <taxon>Nocardiaceae</taxon>
        <taxon>Rhodococcus</taxon>
    </lineage>
</organism>
<feature type="signal peptide" evidence="1">
    <location>
        <begin position="1"/>
        <end position="16"/>
    </location>
</feature>
<feature type="chain" id="PRO_5039289270" evidence="1">
    <location>
        <begin position="17"/>
        <end position="356"/>
    </location>
</feature>
<evidence type="ECO:0000313" key="2">
    <source>
        <dbReference type="EMBL" id="SED98703.1"/>
    </source>
</evidence>
<dbReference type="EMBL" id="FNSV01000009">
    <property type="protein sequence ID" value="SED98703.1"/>
    <property type="molecule type" value="Genomic_DNA"/>
</dbReference>
<accession>A0A1H5F5Y7</accession>
<gene>
    <name evidence="2" type="ORF">SAMN04490239_9505</name>
</gene>
<name>A0A1H5F5Y7_9NOCA</name>
<protein>
    <submittedName>
        <fullName evidence="2">Sulfonate transport system substrate-binding protein</fullName>
    </submittedName>
</protein>
<keyword evidence="1" id="KW-0732">Signal</keyword>
<keyword evidence="3" id="KW-1185">Reference proteome</keyword>